<dbReference type="Pfam" id="PF17921">
    <property type="entry name" value="Integrase_H2C2"/>
    <property type="match status" value="1"/>
</dbReference>
<evidence type="ECO:0000256" key="1">
    <source>
        <dbReference type="SAM" id="MobiDB-lite"/>
    </source>
</evidence>
<feature type="compositionally biased region" description="Basic and acidic residues" evidence="1">
    <location>
        <begin position="753"/>
        <end position="764"/>
    </location>
</feature>
<proteinExistence type="predicted"/>
<dbReference type="InterPro" id="IPR052160">
    <property type="entry name" value="Gypsy_RT_Integrase-like"/>
</dbReference>
<name>A0A388KYP8_CHABU</name>
<dbReference type="EMBL" id="BFEA01000219">
    <property type="protein sequence ID" value="GBG75186.1"/>
    <property type="molecule type" value="Genomic_DNA"/>
</dbReference>
<accession>A0A388KYP8</accession>
<feature type="region of interest" description="Disordered" evidence="1">
    <location>
        <begin position="1"/>
        <end position="78"/>
    </location>
</feature>
<dbReference type="InterPro" id="IPR036397">
    <property type="entry name" value="RNaseH_sf"/>
</dbReference>
<feature type="region of interest" description="Disordered" evidence="1">
    <location>
        <begin position="728"/>
        <end position="767"/>
    </location>
</feature>
<sequence length="855" mass="95064">MKEGVEERGEAGMAAEEEGNGMGKARGTKAKGVKARGTKAKGVKARGTKAKGVKARGTKAKGVKVRGAKAKGVKARGTKARSIKAGGITEVRASRLRDELKGRLSRRLVPNVHLGTILPKEAEWAESGTKMDWKCVACGTVDLMVKGSKCATMVDTGVEMNIIREVDAIRFGLDIDRSDCGILHGASCKAMFCGTTSNVLVEVGKVKARSCFFIMPDVDHGILLGRSFLSRTETVMFNKHDGTLILLLCDPACGNYEITTCRNTGPRSIRNRPNLGSFTIEESEGERRRLWAEPEAGEGVEAFSLSLSDVGKAMDLVAAHEMADPDAIQALREQVLECPEAGRLELVYLLPGSGGNPASAQTQSEGEAVENTPPVDGFLDQEEDVRLHINKWSPRVPNCVGYPIWQAPSGYERRTELVLKPFKEEDPGGGKDVQWMMELALTSSHSLVEDMRTIEEGHGQVERHEDLMGGMYLLVNTLLQESLDQSGLLNPRGNVDEIPESQDDEFEEGGIKEAFRAEEYGGIYLELGLLLSCEMRLRDASDRAQRMLQRYLVRDGHLFVRREVGNPRRVVCGRNRQIDAVATLHDGIAGRHRGVQATYAKISELYYWDGMMDMVEKFCRSCVPCQERSRLRQGEPLHPRLERELGAVVHLNLLFMPLGDQGYNYIFDARDNVSGFVDGRVIRTKTGSVLVSCIEEYYLHYPFVREFVMDRGSEFTCQEVQELLSRSDFTKTATPRGGKGTRPPQRPLGASEGYERHGPHHRESTPVYNDGDIELFLDSFWEHARRMGRTVAQAIERLRGAGRFKEPITRIRREATTRQEVEMRMEELRSSSVGPDGRPIRLEIGNASDFIPAFE</sequence>
<dbReference type="CDD" id="cd00303">
    <property type="entry name" value="retropepsin_like"/>
    <property type="match status" value="1"/>
</dbReference>
<dbReference type="Gene3D" id="2.40.70.10">
    <property type="entry name" value="Acid Proteases"/>
    <property type="match status" value="1"/>
</dbReference>
<feature type="region of interest" description="Disordered" evidence="1">
    <location>
        <begin position="355"/>
        <end position="375"/>
    </location>
</feature>
<reference evidence="3 4" key="1">
    <citation type="journal article" date="2018" name="Cell">
        <title>The Chara Genome: Secondary Complexity and Implications for Plant Terrestrialization.</title>
        <authorList>
            <person name="Nishiyama T."/>
            <person name="Sakayama H."/>
            <person name="Vries J.D."/>
            <person name="Buschmann H."/>
            <person name="Saint-Marcoux D."/>
            <person name="Ullrich K.K."/>
            <person name="Haas F.B."/>
            <person name="Vanderstraeten L."/>
            <person name="Becker D."/>
            <person name="Lang D."/>
            <person name="Vosolsobe S."/>
            <person name="Rombauts S."/>
            <person name="Wilhelmsson P.K.I."/>
            <person name="Janitza P."/>
            <person name="Kern R."/>
            <person name="Heyl A."/>
            <person name="Rumpler F."/>
            <person name="Villalobos L.I.A.C."/>
            <person name="Clay J.M."/>
            <person name="Skokan R."/>
            <person name="Toyoda A."/>
            <person name="Suzuki Y."/>
            <person name="Kagoshima H."/>
            <person name="Schijlen E."/>
            <person name="Tajeshwar N."/>
            <person name="Catarino B."/>
            <person name="Hetherington A.J."/>
            <person name="Saltykova A."/>
            <person name="Bonnot C."/>
            <person name="Breuninger H."/>
            <person name="Symeonidi A."/>
            <person name="Radhakrishnan G.V."/>
            <person name="Van Nieuwerburgh F."/>
            <person name="Deforce D."/>
            <person name="Chang C."/>
            <person name="Karol K.G."/>
            <person name="Hedrich R."/>
            <person name="Ulvskov P."/>
            <person name="Glockner G."/>
            <person name="Delwiche C.F."/>
            <person name="Petrasek J."/>
            <person name="Van de Peer Y."/>
            <person name="Friml J."/>
            <person name="Beilby M."/>
            <person name="Dolan L."/>
            <person name="Kohara Y."/>
            <person name="Sugano S."/>
            <person name="Fujiyama A."/>
            <person name="Delaux P.-M."/>
            <person name="Quint M."/>
            <person name="TheiBen G."/>
            <person name="Hagemann M."/>
            <person name="Harholt J."/>
            <person name="Dunand C."/>
            <person name="Zachgo S."/>
            <person name="Langdale J."/>
            <person name="Maumus F."/>
            <person name="Straeten D.V.D."/>
            <person name="Gould S.B."/>
            <person name="Rensing S.A."/>
        </authorList>
    </citation>
    <scope>NUCLEOTIDE SEQUENCE [LARGE SCALE GENOMIC DNA]</scope>
    <source>
        <strain evidence="3 4">S276</strain>
    </source>
</reference>
<dbReference type="InterPro" id="IPR041588">
    <property type="entry name" value="Integrase_H2C2"/>
</dbReference>
<dbReference type="GO" id="GO:0003676">
    <property type="term" value="F:nucleic acid binding"/>
    <property type="evidence" value="ECO:0007669"/>
    <property type="project" value="InterPro"/>
</dbReference>
<dbReference type="InterPro" id="IPR021109">
    <property type="entry name" value="Peptidase_aspartic_dom_sf"/>
</dbReference>
<feature type="compositionally biased region" description="Polar residues" evidence="1">
    <location>
        <begin position="356"/>
        <end position="365"/>
    </location>
</feature>
<dbReference type="AlphaFoldDB" id="A0A388KYP8"/>
<keyword evidence="4" id="KW-1185">Reference proteome</keyword>
<dbReference type="Proteomes" id="UP000265515">
    <property type="component" value="Unassembled WGS sequence"/>
</dbReference>
<evidence type="ECO:0000313" key="4">
    <source>
        <dbReference type="Proteomes" id="UP000265515"/>
    </source>
</evidence>
<dbReference type="Gramene" id="GBG75186">
    <property type="protein sequence ID" value="GBG75186"/>
    <property type="gene ID" value="CBR_g19699"/>
</dbReference>
<comment type="caution">
    <text evidence="3">The sequence shown here is derived from an EMBL/GenBank/DDBJ whole genome shotgun (WGS) entry which is preliminary data.</text>
</comment>
<gene>
    <name evidence="3" type="ORF">CBR_g19699</name>
</gene>
<feature type="domain" description="Integrase zinc-binding" evidence="2">
    <location>
        <begin position="580"/>
        <end position="628"/>
    </location>
</feature>
<organism evidence="3 4">
    <name type="scientific">Chara braunii</name>
    <name type="common">Braun's stonewort</name>
    <dbReference type="NCBI Taxonomy" id="69332"/>
    <lineage>
        <taxon>Eukaryota</taxon>
        <taxon>Viridiplantae</taxon>
        <taxon>Streptophyta</taxon>
        <taxon>Charophyceae</taxon>
        <taxon>Charales</taxon>
        <taxon>Characeae</taxon>
        <taxon>Chara</taxon>
    </lineage>
</organism>
<dbReference type="InterPro" id="IPR012337">
    <property type="entry name" value="RNaseH-like_sf"/>
</dbReference>
<dbReference type="Pfam" id="PF13975">
    <property type="entry name" value="gag-asp_proteas"/>
    <property type="match status" value="1"/>
</dbReference>
<dbReference type="SUPFAM" id="SSF53098">
    <property type="entry name" value="Ribonuclease H-like"/>
    <property type="match status" value="1"/>
</dbReference>
<dbReference type="Gene3D" id="3.30.420.10">
    <property type="entry name" value="Ribonuclease H-like superfamily/Ribonuclease H"/>
    <property type="match status" value="1"/>
</dbReference>
<dbReference type="PANTHER" id="PTHR47266">
    <property type="entry name" value="ENDONUCLEASE-RELATED"/>
    <property type="match status" value="1"/>
</dbReference>
<dbReference type="Gene3D" id="1.10.340.70">
    <property type="match status" value="1"/>
</dbReference>
<feature type="compositionally biased region" description="Basic residues" evidence="1">
    <location>
        <begin position="26"/>
        <end position="78"/>
    </location>
</feature>
<evidence type="ECO:0000259" key="2">
    <source>
        <dbReference type="Pfam" id="PF17921"/>
    </source>
</evidence>
<protein>
    <recommendedName>
        <fullName evidence="2">Integrase zinc-binding domain-containing protein</fullName>
    </recommendedName>
</protein>
<feature type="compositionally biased region" description="Basic and acidic residues" evidence="1">
    <location>
        <begin position="1"/>
        <end position="10"/>
    </location>
</feature>
<dbReference type="SUPFAM" id="SSF50630">
    <property type="entry name" value="Acid proteases"/>
    <property type="match status" value="1"/>
</dbReference>
<evidence type="ECO:0000313" key="3">
    <source>
        <dbReference type="EMBL" id="GBG75186.1"/>
    </source>
</evidence>